<evidence type="ECO:0000313" key="1">
    <source>
        <dbReference type="EMBL" id="PMS17394.1"/>
    </source>
</evidence>
<proteinExistence type="predicted"/>
<gene>
    <name evidence="1" type="ORF">C0Z18_20090</name>
</gene>
<organism evidence="1 2">
    <name type="scientific">Trinickia dabaoshanensis</name>
    <dbReference type="NCBI Taxonomy" id="564714"/>
    <lineage>
        <taxon>Bacteria</taxon>
        <taxon>Pseudomonadati</taxon>
        <taxon>Pseudomonadota</taxon>
        <taxon>Betaproteobacteria</taxon>
        <taxon>Burkholderiales</taxon>
        <taxon>Burkholderiaceae</taxon>
        <taxon>Trinickia</taxon>
    </lineage>
</organism>
<dbReference type="Proteomes" id="UP000235616">
    <property type="component" value="Unassembled WGS sequence"/>
</dbReference>
<dbReference type="EMBL" id="PNYA01000019">
    <property type="protein sequence ID" value="PMS17394.1"/>
    <property type="molecule type" value="Genomic_DNA"/>
</dbReference>
<evidence type="ECO:0000313" key="2">
    <source>
        <dbReference type="Proteomes" id="UP000235616"/>
    </source>
</evidence>
<accession>A0A2N7VJR2</accession>
<name>A0A2N7VJR2_9BURK</name>
<comment type="caution">
    <text evidence="1">The sequence shown here is derived from an EMBL/GenBank/DDBJ whole genome shotgun (WGS) entry which is preliminary data.</text>
</comment>
<sequence>MHMKWKQAAIILLDPDDPIINMDAYAWKQRYAIPDRRCFTLPHASGCKVRGFTPITEGCLSFSDLKTKLIIVSHGLPEGISIARKTSDAVAVSGWLEQWGMREAGLIAFRGCLLGAAGFLQDLATMIAARRMGVGWLIGYRHKAHQWRGTWHECSGPLDKRLRDLSGGMSKYSDDYRVRIVQGNRSVTPGVYSRRYQLETLV</sequence>
<reference evidence="1 2" key="1">
    <citation type="submission" date="2018-01" db="EMBL/GenBank/DDBJ databases">
        <title>Whole genome analyses suggest that Burkholderia sensu lato contains two further novel genera in the rhizoxinica-symbiotica group Mycetohabitans gen. nov., and Trinickia gen. nov.: implications for the evolution of diazotrophy and nodulation in the Burkholderiaceae.</title>
        <authorList>
            <person name="Estrada-de los Santos P."/>
            <person name="Palmer M."/>
            <person name="Chavez-Ramirez B."/>
            <person name="Beukes C."/>
            <person name="Steenkamp E.T."/>
            <person name="Hirsch A.M."/>
            <person name="Manyaka P."/>
            <person name="Maluk M."/>
            <person name="Lafos M."/>
            <person name="Crook M."/>
            <person name="Gross E."/>
            <person name="Simon M.F."/>
            <person name="Bueno dos Reis Junior F."/>
            <person name="Poole P.S."/>
            <person name="Venter S.N."/>
            <person name="James E.K."/>
        </authorList>
    </citation>
    <scope>NUCLEOTIDE SEQUENCE [LARGE SCALE GENOMIC DNA]</scope>
    <source>
        <strain evidence="1 2">GIMN1.004</strain>
    </source>
</reference>
<keyword evidence="2" id="KW-1185">Reference proteome</keyword>
<protein>
    <submittedName>
        <fullName evidence="1">Uncharacterized protein</fullName>
    </submittedName>
</protein>
<dbReference type="AlphaFoldDB" id="A0A2N7VJR2"/>